<feature type="signal peptide" evidence="6">
    <location>
        <begin position="1"/>
        <end position="16"/>
    </location>
</feature>
<dbReference type="InterPro" id="IPR000209">
    <property type="entry name" value="Peptidase_S8/S53_dom"/>
</dbReference>
<protein>
    <submittedName>
        <fullName evidence="9">Uncharacterized protein LOC110988657</fullName>
    </submittedName>
</protein>
<dbReference type="AlphaFoldDB" id="A0A8B7ZSQ4"/>
<dbReference type="KEGG" id="aplc:110988657"/>
<reference evidence="9" key="1">
    <citation type="submission" date="2025-08" db="UniProtKB">
        <authorList>
            <consortium name="RefSeq"/>
        </authorList>
    </citation>
    <scope>IDENTIFICATION</scope>
</reference>
<proteinExistence type="inferred from homology"/>
<gene>
    <name evidence="9" type="primary">LOC110988657</name>
</gene>
<dbReference type="Gene3D" id="3.40.50.200">
    <property type="entry name" value="Peptidase S8/S53 domain"/>
    <property type="match status" value="1"/>
</dbReference>
<dbReference type="GO" id="GO:0006508">
    <property type="term" value="P:proteolysis"/>
    <property type="evidence" value="ECO:0007669"/>
    <property type="project" value="UniProtKB-KW"/>
</dbReference>
<sequence>MKALLVGLICVAVASADLAPLLTSDDRPIPNSWIVKITGFEVMDRVAHEIANRFRRVRLPSPRVTKIRCVLPVLILRIPARLMNDSGSTGGGVVSMSLGWSRSETINTAVREMVAAGFVVSIAAGNSNIDACKVSPAMVDEVITVGAVDNKDKLAHFSNHGSCLDIFAPGVDILSSTCSDYSFSATKTKSGTSMACPHVTGAVALYLGQNRGASPADVKTALLNDATSDVIPDTKGSPNKLLYVSYQ</sequence>
<evidence type="ECO:0000256" key="2">
    <source>
        <dbReference type="ARBA" id="ARBA00022670"/>
    </source>
</evidence>
<keyword evidence="8" id="KW-1185">Reference proteome</keyword>
<keyword evidence="6" id="KW-0732">Signal</keyword>
<dbReference type="InterPro" id="IPR036852">
    <property type="entry name" value="Peptidase_S8/S53_dom_sf"/>
</dbReference>
<comment type="caution">
    <text evidence="5">Lacks conserved residue(s) required for the propagation of feature annotation.</text>
</comment>
<evidence type="ECO:0000313" key="8">
    <source>
        <dbReference type="Proteomes" id="UP000694845"/>
    </source>
</evidence>
<dbReference type="GeneID" id="110988657"/>
<dbReference type="PROSITE" id="PS00138">
    <property type="entry name" value="SUBTILASE_SER"/>
    <property type="match status" value="1"/>
</dbReference>
<dbReference type="GO" id="GO:0005615">
    <property type="term" value="C:extracellular space"/>
    <property type="evidence" value="ECO:0007669"/>
    <property type="project" value="TreeGrafter"/>
</dbReference>
<evidence type="ECO:0000256" key="6">
    <source>
        <dbReference type="SAM" id="SignalP"/>
    </source>
</evidence>
<evidence type="ECO:0000256" key="4">
    <source>
        <dbReference type="ARBA" id="ARBA00022825"/>
    </source>
</evidence>
<dbReference type="Proteomes" id="UP000694845">
    <property type="component" value="Unplaced"/>
</dbReference>
<dbReference type="RefSeq" id="XP_022108087.1">
    <property type="nucleotide sequence ID" value="XM_022252395.1"/>
</dbReference>
<dbReference type="InterPro" id="IPR023828">
    <property type="entry name" value="Peptidase_S8_Ser-AS"/>
</dbReference>
<dbReference type="GO" id="GO:0004252">
    <property type="term" value="F:serine-type endopeptidase activity"/>
    <property type="evidence" value="ECO:0007669"/>
    <property type="project" value="InterPro"/>
</dbReference>
<dbReference type="Pfam" id="PF00082">
    <property type="entry name" value="Peptidase_S8"/>
    <property type="match status" value="1"/>
</dbReference>
<comment type="similarity">
    <text evidence="1 5">Belongs to the peptidase S8 family.</text>
</comment>
<dbReference type="PROSITE" id="PS51892">
    <property type="entry name" value="SUBTILASE"/>
    <property type="match status" value="1"/>
</dbReference>
<dbReference type="OrthoDB" id="206201at2759"/>
<name>A0A8B7ZSQ4_ACAPL</name>
<dbReference type="PANTHER" id="PTHR43806:SF11">
    <property type="entry name" value="CEREVISIN-RELATED"/>
    <property type="match status" value="1"/>
</dbReference>
<feature type="chain" id="PRO_5034419407" evidence="6">
    <location>
        <begin position="17"/>
        <end position="247"/>
    </location>
</feature>
<feature type="domain" description="Peptidase S8/S53" evidence="7">
    <location>
        <begin position="93"/>
        <end position="228"/>
    </location>
</feature>
<evidence type="ECO:0000259" key="7">
    <source>
        <dbReference type="Pfam" id="PF00082"/>
    </source>
</evidence>
<accession>A0A8B7ZSQ4</accession>
<keyword evidence="4" id="KW-0720">Serine protease</keyword>
<dbReference type="PANTHER" id="PTHR43806">
    <property type="entry name" value="PEPTIDASE S8"/>
    <property type="match status" value="1"/>
</dbReference>
<keyword evidence="2" id="KW-0645">Protease</keyword>
<keyword evidence="3" id="KW-0378">Hydrolase</keyword>
<organism evidence="8 9">
    <name type="scientific">Acanthaster planci</name>
    <name type="common">Crown-of-thorns starfish</name>
    <dbReference type="NCBI Taxonomy" id="133434"/>
    <lineage>
        <taxon>Eukaryota</taxon>
        <taxon>Metazoa</taxon>
        <taxon>Echinodermata</taxon>
        <taxon>Eleutherozoa</taxon>
        <taxon>Asterozoa</taxon>
        <taxon>Asteroidea</taxon>
        <taxon>Valvatacea</taxon>
        <taxon>Valvatida</taxon>
        <taxon>Acanthasteridae</taxon>
        <taxon>Acanthaster</taxon>
    </lineage>
</organism>
<dbReference type="InterPro" id="IPR050131">
    <property type="entry name" value="Peptidase_S8_subtilisin-like"/>
</dbReference>
<evidence type="ECO:0000256" key="5">
    <source>
        <dbReference type="PROSITE-ProRule" id="PRU01240"/>
    </source>
</evidence>
<evidence type="ECO:0000313" key="9">
    <source>
        <dbReference type="RefSeq" id="XP_022108087.1"/>
    </source>
</evidence>
<evidence type="ECO:0000256" key="1">
    <source>
        <dbReference type="ARBA" id="ARBA00011073"/>
    </source>
</evidence>
<dbReference type="SUPFAM" id="SSF52743">
    <property type="entry name" value="Subtilisin-like"/>
    <property type="match status" value="1"/>
</dbReference>
<evidence type="ECO:0000256" key="3">
    <source>
        <dbReference type="ARBA" id="ARBA00022801"/>
    </source>
</evidence>